<dbReference type="Pfam" id="PF03835">
    <property type="entry name" value="Rad4"/>
    <property type="match status" value="1"/>
</dbReference>
<evidence type="ECO:0000259" key="9">
    <source>
        <dbReference type="SMART" id="SM01032"/>
    </source>
</evidence>
<dbReference type="SMART" id="SM01031">
    <property type="entry name" value="BHD_2"/>
    <property type="match status" value="1"/>
</dbReference>
<dbReference type="GO" id="GO:0003697">
    <property type="term" value="F:single-stranded DNA binding"/>
    <property type="evidence" value="ECO:0007669"/>
    <property type="project" value="TreeGrafter"/>
</dbReference>
<dbReference type="GO" id="GO:0006298">
    <property type="term" value="P:mismatch repair"/>
    <property type="evidence" value="ECO:0007669"/>
    <property type="project" value="TreeGrafter"/>
</dbReference>
<dbReference type="InterPro" id="IPR018327">
    <property type="entry name" value="BHD_2"/>
</dbReference>
<feature type="region of interest" description="Disordered" evidence="6">
    <location>
        <begin position="795"/>
        <end position="844"/>
    </location>
</feature>
<reference evidence="11" key="3">
    <citation type="journal article" date="2010" name="Genome Res.">
        <title>Population genomic sequencing of Coccidioides fungi reveals recent hybridization and transposon control.</title>
        <authorList>
            <person name="Neafsey D.E."/>
            <person name="Barker B.M."/>
            <person name="Sharpton T.J."/>
            <person name="Stajich J.E."/>
            <person name="Park D.J."/>
            <person name="Whiston E."/>
            <person name="Hung C.-Y."/>
            <person name="McMahan C."/>
            <person name="White J."/>
            <person name="Sykes S."/>
            <person name="Heiman D."/>
            <person name="Young S."/>
            <person name="Zeng Q."/>
            <person name="Abouelleil A."/>
            <person name="Aftuck L."/>
            <person name="Bessette D."/>
            <person name="Brown A."/>
            <person name="FitzGerald M."/>
            <person name="Lui A."/>
            <person name="Macdonald J.P."/>
            <person name="Priest M."/>
            <person name="Orbach M.J."/>
            <person name="Galgiani J.N."/>
            <person name="Kirkland T.N."/>
            <person name="Cole G.T."/>
            <person name="Birren B.W."/>
            <person name="Henn M.R."/>
            <person name="Taylor J.W."/>
            <person name="Rounsley S.D."/>
        </authorList>
    </citation>
    <scope>NUCLEOTIDE SEQUENCE [LARGE SCALE GENOMIC DNA]</scope>
    <source>
        <strain evidence="11">RMSCC 3488</strain>
    </source>
</reference>
<feature type="compositionally biased region" description="Acidic residues" evidence="6">
    <location>
        <begin position="833"/>
        <end position="844"/>
    </location>
</feature>
<reference evidence="11" key="2">
    <citation type="journal article" date="2009" name="Genome Res.">
        <title>Comparative genomic analyses of the human fungal pathogens Coccidioides and their relatives.</title>
        <authorList>
            <person name="Sharpton T.J."/>
            <person name="Stajich J.E."/>
            <person name="Rounsley S.D."/>
            <person name="Gardner M.J."/>
            <person name="Wortman J.R."/>
            <person name="Jordar V.S."/>
            <person name="Maiti R."/>
            <person name="Kodira C.D."/>
            <person name="Neafsey D.E."/>
            <person name="Zeng Q."/>
            <person name="Hung C.-Y."/>
            <person name="McMahan C."/>
            <person name="Muszewska A."/>
            <person name="Grynberg M."/>
            <person name="Mandel M.A."/>
            <person name="Kellner E.M."/>
            <person name="Barker B.M."/>
            <person name="Galgiani J.N."/>
            <person name="Orbach M.J."/>
            <person name="Kirkland T.N."/>
            <person name="Cole G.T."/>
            <person name="Henn M.R."/>
            <person name="Birren B.W."/>
            <person name="Taylor J.W."/>
        </authorList>
    </citation>
    <scope>NUCLEOTIDE SEQUENCE [LARGE SCALE GENOMIC DNA]</scope>
    <source>
        <strain evidence="11">RMSCC 3488</strain>
    </source>
</reference>
<sequence length="844" mass="95881">MPPFVPRKDHSTQDTPSKRGLLQALDTPPKSATLEELKAQKISLESDSSSLSSLSSSDLENSANSAGVDDDVDDEEVNWEDVLAAPSGSNAAPTPELRDLDITIQKNHVSLTEPLGGKKGPSKIERFIRIQTHCMHVQFLLFHNAIRNWWINDPEIHEILREKLPEGIKKEIQRWRIAAGLETPKPTPKQSSKKRKRDRDWTEDSSYVEPNRPDLSRGDPTIHLLKVLAAYWKKHFKITSPGLHKRGYRPVSVLEEELRAFNRGEEDENRFGEKIQDLNEFREHARRLYGSRDVGSQLFTALLRALGLETRLVASLQPIGFGWAKIEKYASADETAPNSPVESEESSLDEGLPPRPKGKSKISNKRQQLADGDSPFPTYWSEVESPVTQEIIPVESLILPNSVAMTPELLAAFEPRGAKAEKAKQVIAYVVAYSPDATAKDVTIRYLRRQTWPGKTKGFRIPVEKPVEIELSTGPYVYDWFKATMRGYIRPRDKRTTVDEKEDLSLVAKQPEKKAPKEGDTLQSLKASKDFVLERFLRREEALRPGASHVRMFISGKGAKQKEEKVYRRSDVQKCLSAESWHKEGRRIKLGELPLKLVPIRAVTRNRKLEVDRMERETGEKPKQGLYALHQTEYIIPDPIQDGIIPKNEYGNIDCFTPWMVPKGAVHIPWPATVRVCKKLRVDYAEAVIGFEFGSKMAVPIIQGVVVAAENEDLVKDAWRAEDAQRRERERLKQEKLILTTWRKFIMGLRISERIQEEYGDTIETESQNPFVNQRNIIPSDVQPVDRDEADYHERGGFLVPGEDEPEHDQLGIQAQPRKVEGSREVPIALDNDTSEELSDIESV</sequence>
<evidence type="ECO:0000256" key="5">
    <source>
        <dbReference type="ARBA" id="ARBA00023242"/>
    </source>
</evidence>
<feature type="compositionally biased region" description="Basic and acidic residues" evidence="6">
    <location>
        <begin position="1"/>
        <end position="12"/>
    </location>
</feature>
<feature type="region of interest" description="Disordered" evidence="6">
    <location>
        <begin position="333"/>
        <end position="375"/>
    </location>
</feature>
<dbReference type="Pfam" id="PF10405">
    <property type="entry name" value="BHD_3"/>
    <property type="match status" value="1"/>
</dbReference>
<evidence type="ECO:0000313" key="11">
    <source>
        <dbReference type="Proteomes" id="UP000054567"/>
    </source>
</evidence>
<evidence type="ECO:0000256" key="2">
    <source>
        <dbReference type="ARBA" id="ARBA00009525"/>
    </source>
</evidence>
<dbReference type="GO" id="GO:0003684">
    <property type="term" value="F:damaged DNA binding"/>
    <property type="evidence" value="ECO:0007669"/>
    <property type="project" value="InterPro"/>
</dbReference>
<evidence type="ECO:0000256" key="3">
    <source>
        <dbReference type="ARBA" id="ARBA00022763"/>
    </source>
</evidence>
<evidence type="ECO:0000313" key="10">
    <source>
        <dbReference type="EMBL" id="KMM69044.1"/>
    </source>
</evidence>
<dbReference type="Gene3D" id="2.20.20.110">
    <property type="entry name" value="Rad4, beta-hairpin domain BHD1"/>
    <property type="match status" value="1"/>
</dbReference>
<feature type="domain" description="Rad4 beta-hairpin" evidence="8">
    <location>
        <begin position="575"/>
        <end position="638"/>
    </location>
</feature>
<protein>
    <submittedName>
        <fullName evidence="10">DNA repair protein rhp42</fullName>
    </submittedName>
</protein>
<evidence type="ECO:0000256" key="6">
    <source>
        <dbReference type="SAM" id="MobiDB-lite"/>
    </source>
</evidence>
<dbReference type="Proteomes" id="UP000054567">
    <property type="component" value="Unassembled WGS sequence"/>
</dbReference>
<proteinExistence type="inferred from homology"/>
<dbReference type="GO" id="GO:0006289">
    <property type="term" value="P:nucleotide-excision repair"/>
    <property type="evidence" value="ECO:0007669"/>
    <property type="project" value="InterPro"/>
</dbReference>
<keyword evidence="5" id="KW-0539">Nucleus</keyword>
<dbReference type="InterPro" id="IPR036985">
    <property type="entry name" value="Transglutaminase-like_sf"/>
</dbReference>
<organism evidence="10 11">
    <name type="scientific">Coccidioides posadasii RMSCC 3488</name>
    <dbReference type="NCBI Taxonomy" id="454284"/>
    <lineage>
        <taxon>Eukaryota</taxon>
        <taxon>Fungi</taxon>
        <taxon>Dikarya</taxon>
        <taxon>Ascomycota</taxon>
        <taxon>Pezizomycotina</taxon>
        <taxon>Eurotiomycetes</taxon>
        <taxon>Eurotiomycetidae</taxon>
        <taxon>Onygenales</taxon>
        <taxon>Onygenaceae</taxon>
        <taxon>Coccidioides</taxon>
    </lineage>
</organism>
<keyword evidence="4" id="KW-0234">DNA repair</keyword>
<gene>
    <name evidence="10" type="ORF">CPAG_05367</name>
</gene>
<dbReference type="Gene3D" id="3.90.260.10">
    <property type="entry name" value="Transglutaminase-like"/>
    <property type="match status" value="1"/>
</dbReference>
<dbReference type="Pfam" id="PF10404">
    <property type="entry name" value="BHD_2"/>
    <property type="match status" value="1"/>
</dbReference>
<dbReference type="SMART" id="SM01030">
    <property type="entry name" value="BHD_1"/>
    <property type="match status" value="1"/>
</dbReference>
<evidence type="ECO:0000259" key="8">
    <source>
        <dbReference type="SMART" id="SM01031"/>
    </source>
</evidence>
<dbReference type="GO" id="GO:0000111">
    <property type="term" value="C:nucleotide-excision repair factor 2 complex"/>
    <property type="evidence" value="ECO:0007669"/>
    <property type="project" value="TreeGrafter"/>
</dbReference>
<dbReference type="AlphaFoldDB" id="A0A0J6FJM0"/>
<dbReference type="VEuPathDB" id="FungiDB:CPAG_05367"/>
<dbReference type="InterPro" id="IPR038765">
    <property type="entry name" value="Papain-like_cys_pep_sf"/>
</dbReference>
<dbReference type="OrthoDB" id="300780at2759"/>
<keyword evidence="3" id="KW-0227">DNA damage</keyword>
<feature type="domain" description="Rad4 beta-hairpin" evidence="9">
    <location>
        <begin position="645"/>
        <end position="719"/>
    </location>
</feature>
<dbReference type="InterPro" id="IPR018325">
    <property type="entry name" value="Rad4/PNGase_transGLS-fold"/>
</dbReference>
<dbReference type="PANTHER" id="PTHR12135">
    <property type="entry name" value="DNA REPAIR PROTEIN XP-C / RAD4"/>
    <property type="match status" value="1"/>
</dbReference>
<dbReference type="GO" id="GO:0005737">
    <property type="term" value="C:cytoplasm"/>
    <property type="evidence" value="ECO:0007669"/>
    <property type="project" value="TreeGrafter"/>
</dbReference>
<dbReference type="Gene3D" id="3.30.70.2460">
    <property type="entry name" value="Rad4, beta-hairpin domain BHD3"/>
    <property type="match status" value="1"/>
</dbReference>
<evidence type="ECO:0000256" key="4">
    <source>
        <dbReference type="ARBA" id="ARBA00023204"/>
    </source>
</evidence>
<comment type="subcellular location">
    <subcellularLocation>
        <location evidence="1">Nucleus</location>
    </subcellularLocation>
</comment>
<dbReference type="EMBL" id="DS268111">
    <property type="protein sequence ID" value="KMM69044.1"/>
    <property type="molecule type" value="Genomic_DNA"/>
</dbReference>
<feature type="region of interest" description="Disordered" evidence="6">
    <location>
        <begin position="179"/>
        <end position="214"/>
    </location>
</feature>
<name>A0A0J6FJM0_COCPO</name>
<reference evidence="10 11" key="1">
    <citation type="submission" date="2007-06" db="EMBL/GenBank/DDBJ databases">
        <title>The Genome Sequence of Coccidioides posadasii RMSCC_3488.</title>
        <authorList>
            <consortium name="Coccidioides Genome Resources Consortium"/>
            <consortium name="The Broad Institute Genome Sequencing Platform"/>
            <person name="Henn M.R."/>
            <person name="Sykes S."/>
            <person name="Young S."/>
            <person name="Jaffe D."/>
            <person name="Berlin A."/>
            <person name="Alvarez P."/>
            <person name="Butler J."/>
            <person name="Gnerre S."/>
            <person name="Grabherr M."/>
            <person name="Mauceli E."/>
            <person name="Brockman W."/>
            <person name="Kodira C."/>
            <person name="Alvarado L."/>
            <person name="Zeng Q."/>
            <person name="Crawford M."/>
            <person name="Antoine C."/>
            <person name="Devon K."/>
            <person name="Galgiani J."/>
            <person name="Orsborn K."/>
            <person name="Lewis M.L."/>
            <person name="Nusbaum C."/>
            <person name="Galagan J."/>
            <person name="Birren B."/>
        </authorList>
    </citation>
    <scope>NUCLEOTIDE SEQUENCE [LARGE SCALE GENOMIC DNA]</scope>
    <source>
        <strain evidence="10 11">RMSCC 3488</strain>
    </source>
</reference>
<feature type="domain" description="Rad4 beta-hairpin" evidence="7">
    <location>
        <begin position="516"/>
        <end position="573"/>
    </location>
</feature>
<dbReference type="GO" id="GO:0071942">
    <property type="term" value="C:XPC complex"/>
    <property type="evidence" value="ECO:0007669"/>
    <property type="project" value="TreeGrafter"/>
</dbReference>
<dbReference type="Pfam" id="PF10403">
    <property type="entry name" value="BHD_1"/>
    <property type="match status" value="1"/>
</dbReference>
<dbReference type="InterPro" id="IPR018328">
    <property type="entry name" value="Rad4_beta-hairpin_dom3"/>
</dbReference>
<feature type="compositionally biased region" description="Low complexity" evidence="6">
    <location>
        <begin position="43"/>
        <end position="66"/>
    </location>
</feature>
<feature type="region of interest" description="Disordered" evidence="6">
    <location>
        <begin position="1"/>
        <end position="73"/>
    </location>
</feature>
<dbReference type="PANTHER" id="PTHR12135:SF2">
    <property type="entry name" value="DNA REPAIR PROTEIN RAD34"/>
    <property type="match status" value="1"/>
</dbReference>
<dbReference type="InterPro" id="IPR018326">
    <property type="entry name" value="Rad4_beta-hairpin_dom1"/>
</dbReference>
<dbReference type="InterPro" id="IPR042488">
    <property type="entry name" value="Rad4_BHD3_sf"/>
</dbReference>
<dbReference type="InterPro" id="IPR004583">
    <property type="entry name" value="DNA_repair_Rad4"/>
</dbReference>
<dbReference type="SMART" id="SM01032">
    <property type="entry name" value="BHD_3"/>
    <property type="match status" value="1"/>
</dbReference>
<evidence type="ECO:0000256" key="1">
    <source>
        <dbReference type="ARBA" id="ARBA00004123"/>
    </source>
</evidence>
<comment type="similarity">
    <text evidence="2">Belongs to the XPC family.</text>
</comment>
<accession>A0A0J6FJM0</accession>
<dbReference type="FunFam" id="3.30.70.2460:FF:000001">
    <property type="entry name" value="DNA repair protein Rad4 family"/>
    <property type="match status" value="1"/>
</dbReference>
<dbReference type="SUPFAM" id="SSF54001">
    <property type="entry name" value="Cysteine proteinases"/>
    <property type="match status" value="1"/>
</dbReference>
<evidence type="ECO:0000259" key="7">
    <source>
        <dbReference type="SMART" id="SM01030"/>
    </source>
</evidence>